<accession>A0A8T0MUQ4</accession>
<protein>
    <recommendedName>
        <fullName evidence="1">Endonuclease/exonuclease/phosphatase domain-containing protein</fullName>
    </recommendedName>
</protein>
<comment type="caution">
    <text evidence="2">The sequence shown here is derived from an EMBL/GenBank/DDBJ whole genome shotgun (WGS) entry which is preliminary data.</text>
</comment>
<dbReference type="SUPFAM" id="SSF56219">
    <property type="entry name" value="DNase I-like"/>
    <property type="match status" value="1"/>
</dbReference>
<dbReference type="GO" id="GO:0003824">
    <property type="term" value="F:catalytic activity"/>
    <property type="evidence" value="ECO:0007669"/>
    <property type="project" value="InterPro"/>
</dbReference>
<dbReference type="Gene3D" id="3.60.10.10">
    <property type="entry name" value="Endonuclease/exonuclease/phosphatase"/>
    <property type="match status" value="1"/>
</dbReference>
<evidence type="ECO:0000313" key="2">
    <source>
        <dbReference type="EMBL" id="KAG2541201.1"/>
    </source>
</evidence>
<dbReference type="Proteomes" id="UP000823388">
    <property type="component" value="Chromosome 9N"/>
</dbReference>
<gene>
    <name evidence="2" type="ORF">PVAP13_9NG609914</name>
</gene>
<dbReference type="AlphaFoldDB" id="A0A8T0MUQ4"/>
<dbReference type="Pfam" id="PF03372">
    <property type="entry name" value="Exo_endo_phos"/>
    <property type="match status" value="1"/>
</dbReference>
<organism evidence="2 3">
    <name type="scientific">Panicum virgatum</name>
    <name type="common">Blackwell switchgrass</name>
    <dbReference type="NCBI Taxonomy" id="38727"/>
    <lineage>
        <taxon>Eukaryota</taxon>
        <taxon>Viridiplantae</taxon>
        <taxon>Streptophyta</taxon>
        <taxon>Embryophyta</taxon>
        <taxon>Tracheophyta</taxon>
        <taxon>Spermatophyta</taxon>
        <taxon>Magnoliopsida</taxon>
        <taxon>Liliopsida</taxon>
        <taxon>Poales</taxon>
        <taxon>Poaceae</taxon>
        <taxon>PACMAD clade</taxon>
        <taxon>Panicoideae</taxon>
        <taxon>Panicodae</taxon>
        <taxon>Paniceae</taxon>
        <taxon>Panicinae</taxon>
        <taxon>Panicum</taxon>
        <taxon>Panicum sect. Hiantes</taxon>
    </lineage>
</organism>
<evidence type="ECO:0000259" key="1">
    <source>
        <dbReference type="Pfam" id="PF03372"/>
    </source>
</evidence>
<evidence type="ECO:0000313" key="3">
    <source>
        <dbReference type="Proteomes" id="UP000823388"/>
    </source>
</evidence>
<dbReference type="EMBL" id="CM029054">
    <property type="protein sequence ID" value="KAG2541201.1"/>
    <property type="molecule type" value="Genomic_DNA"/>
</dbReference>
<feature type="domain" description="Endonuclease/exonuclease/phosphatase" evidence="1">
    <location>
        <begin position="19"/>
        <end position="136"/>
    </location>
</feature>
<sequence length="255" mass="30283">MLQLDLWDKQLKQRWNFLNVYDAAQSENKNEFLAELARFCSKINQPYLVGGDFNIIRFASDKNKPSGVHKHTDLFNNIISTYDLIDIHLVGGRYTWSNNHENPTLERLDRILISKQWEDLFPSAFIYKLPREVSDHNPLILATQTSKPVSKLSFRFELSWIKDKEFKPLVDKIWNKPCHASSALERIQSKLKRFKQFFKGWGFNRQGQQRKKKKEMQEELLVLEQFEEENNLSTDQMLRKSWLISESLKLSEEEE</sequence>
<dbReference type="PANTHER" id="PTHR33710">
    <property type="entry name" value="BNAC02G09200D PROTEIN"/>
    <property type="match status" value="1"/>
</dbReference>
<reference evidence="2" key="1">
    <citation type="submission" date="2020-05" db="EMBL/GenBank/DDBJ databases">
        <title>WGS assembly of Panicum virgatum.</title>
        <authorList>
            <person name="Lovell J.T."/>
            <person name="Jenkins J."/>
            <person name="Shu S."/>
            <person name="Juenger T.E."/>
            <person name="Schmutz J."/>
        </authorList>
    </citation>
    <scope>NUCLEOTIDE SEQUENCE</scope>
    <source>
        <strain evidence="2">AP13</strain>
    </source>
</reference>
<proteinExistence type="predicted"/>
<dbReference type="InterPro" id="IPR036691">
    <property type="entry name" value="Endo/exonu/phosph_ase_sf"/>
</dbReference>
<keyword evidence="3" id="KW-1185">Reference proteome</keyword>
<dbReference type="PANTHER" id="PTHR33710:SF72">
    <property type="entry name" value="OS04G0204200 PROTEIN"/>
    <property type="match status" value="1"/>
</dbReference>
<dbReference type="InterPro" id="IPR005135">
    <property type="entry name" value="Endo/exonuclease/phosphatase"/>
</dbReference>
<name>A0A8T0MUQ4_PANVG</name>